<keyword evidence="3" id="KW-0436">Ligase</keyword>
<dbReference type="GO" id="GO:0008664">
    <property type="term" value="F:RNA 2',3'-cyclic 3'-phosphodiesterase activity"/>
    <property type="evidence" value="ECO:0007669"/>
    <property type="project" value="UniProtKB-EC"/>
</dbReference>
<proteinExistence type="inferred from homology"/>
<dbReference type="SUPFAM" id="SSF55144">
    <property type="entry name" value="LigT-like"/>
    <property type="match status" value="1"/>
</dbReference>
<dbReference type="EMBL" id="JACIEQ010000001">
    <property type="protein sequence ID" value="MBB4020541.1"/>
    <property type="molecule type" value="Genomic_DNA"/>
</dbReference>
<protein>
    <recommendedName>
        <fullName evidence="2">RNA 2',3'-cyclic phosphodiesterase</fullName>
        <shortName evidence="2">RNA 2',3'-CPDase</shortName>
        <ecNumber evidence="2">3.1.4.58</ecNumber>
    </recommendedName>
</protein>
<comment type="function">
    <text evidence="2">Hydrolyzes RNA 2',3'-cyclic phosphodiester to an RNA 2'-phosphomonoester.</text>
</comment>
<dbReference type="EC" id="3.1.4.58" evidence="2"/>
<evidence type="ECO:0000313" key="4">
    <source>
        <dbReference type="Proteomes" id="UP000585681"/>
    </source>
</evidence>
<evidence type="ECO:0000313" key="3">
    <source>
        <dbReference type="EMBL" id="MBB4020541.1"/>
    </source>
</evidence>
<feature type="active site" description="Proton donor" evidence="2">
    <location>
        <position position="37"/>
    </location>
</feature>
<dbReference type="Proteomes" id="UP000585681">
    <property type="component" value="Unassembled WGS sequence"/>
</dbReference>
<feature type="active site" description="Proton acceptor" evidence="2">
    <location>
        <position position="120"/>
    </location>
</feature>
<dbReference type="PANTHER" id="PTHR35561:SF1">
    <property type="entry name" value="RNA 2',3'-CYCLIC PHOSPHODIESTERASE"/>
    <property type="match status" value="1"/>
</dbReference>
<comment type="caution">
    <text evidence="3">The sequence shown here is derived from an EMBL/GenBank/DDBJ whole genome shotgun (WGS) entry which is preliminary data.</text>
</comment>
<comment type="catalytic activity">
    <reaction evidence="2">
        <text>a 3'-end 2',3'-cyclophospho-ribonucleotide-RNA + H2O = a 3'-end 2'-phospho-ribonucleotide-RNA + H(+)</text>
        <dbReference type="Rhea" id="RHEA:11828"/>
        <dbReference type="Rhea" id="RHEA-COMP:10464"/>
        <dbReference type="Rhea" id="RHEA-COMP:17353"/>
        <dbReference type="ChEBI" id="CHEBI:15377"/>
        <dbReference type="ChEBI" id="CHEBI:15378"/>
        <dbReference type="ChEBI" id="CHEBI:83064"/>
        <dbReference type="ChEBI" id="CHEBI:173113"/>
        <dbReference type="EC" id="3.1.4.58"/>
    </reaction>
</comment>
<keyword evidence="4" id="KW-1185">Reference proteome</keyword>
<accession>A0A840C3S7</accession>
<feature type="short sequence motif" description="HXTX 1" evidence="2">
    <location>
        <begin position="37"/>
        <end position="40"/>
    </location>
</feature>
<dbReference type="Pfam" id="PF13563">
    <property type="entry name" value="2_5_RNA_ligase2"/>
    <property type="match status" value="1"/>
</dbReference>
<dbReference type="PANTHER" id="PTHR35561">
    <property type="entry name" value="RNA 2',3'-CYCLIC PHOSPHODIESTERASE"/>
    <property type="match status" value="1"/>
</dbReference>
<sequence>MIRAFVALSLPEPVLDALATLQQGMPAPRVVPVENLHLTLAFLGEVDETALEEAHHAFQHIAAPGFDLRLSGLGMFGGARPRALYAGVVESAPLRHLQGKVETAARNAGIAIDARRFVPHVTLARLNAARLDKPRMAHFMAGRMGFSSHAMTVTDFRLLRSHLGPSGASYEELARYPLQ</sequence>
<dbReference type="AlphaFoldDB" id="A0A840C3S7"/>
<dbReference type="NCBIfam" id="TIGR02258">
    <property type="entry name" value="2_5_ligase"/>
    <property type="match status" value="1"/>
</dbReference>
<gene>
    <name evidence="3" type="ORF">GGR17_000332</name>
</gene>
<reference evidence="3" key="1">
    <citation type="submission" date="2020-08" db="EMBL/GenBank/DDBJ databases">
        <title>Genomic Encyclopedia of Type Strains, Phase IV (KMG-IV): sequencing the most valuable type-strain genomes for metagenomic binning, comparative biology and taxonomic classification.</title>
        <authorList>
            <person name="Goeker M."/>
        </authorList>
    </citation>
    <scope>NUCLEOTIDE SEQUENCE [LARGE SCALE GENOMIC DNA]</scope>
    <source>
        <strain evidence="3">DSM 105040</strain>
    </source>
</reference>
<dbReference type="GO" id="GO:0016874">
    <property type="term" value="F:ligase activity"/>
    <property type="evidence" value="ECO:0007669"/>
    <property type="project" value="UniProtKB-KW"/>
</dbReference>
<dbReference type="Gene3D" id="3.90.1140.10">
    <property type="entry name" value="Cyclic phosphodiesterase"/>
    <property type="match status" value="1"/>
</dbReference>
<evidence type="ECO:0000256" key="2">
    <source>
        <dbReference type="HAMAP-Rule" id="MF_01940"/>
    </source>
</evidence>
<feature type="short sequence motif" description="HXTX 2" evidence="2">
    <location>
        <begin position="120"/>
        <end position="123"/>
    </location>
</feature>
<dbReference type="InterPro" id="IPR009097">
    <property type="entry name" value="Cyclic_Pdiesterase"/>
</dbReference>
<comment type="similarity">
    <text evidence="2">Belongs to the 2H phosphoesterase superfamily. ThpR family.</text>
</comment>
<keyword evidence="1 2" id="KW-0378">Hydrolase</keyword>
<dbReference type="RefSeq" id="WP_054538351.1">
    <property type="nucleotide sequence ID" value="NZ_JACIEQ010000001.1"/>
</dbReference>
<dbReference type="HAMAP" id="MF_01940">
    <property type="entry name" value="RNA_CPDase"/>
    <property type="match status" value="1"/>
</dbReference>
<dbReference type="InterPro" id="IPR004175">
    <property type="entry name" value="RNA_CPDase"/>
</dbReference>
<organism evidence="3 4">
    <name type="scientific">Actibacterium naphthalenivorans</name>
    <dbReference type="NCBI Taxonomy" id="1614693"/>
    <lineage>
        <taxon>Bacteria</taxon>
        <taxon>Pseudomonadati</taxon>
        <taxon>Pseudomonadota</taxon>
        <taxon>Alphaproteobacteria</taxon>
        <taxon>Rhodobacterales</taxon>
        <taxon>Roseobacteraceae</taxon>
        <taxon>Actibacterium</taxon>
    </lineage>
</organism>
<dbReference type="GO" id="GO:0004113">
    <property type="term" value="F:2',3'-cyclic-nucleotide 3'-phosphodiesterase activity"/>
    <property type="evidence" value="ECO:0007669"/>
    <property type="project" value="InterPro"/>
</dbReference>
<evidence type="ECO:0000256" key="1">
    <source>
        <dbReference type="ARBA" id="ARBA00022801"/>
    </source>
</evidence>
<name>A0A840C3S7_9RHOB</name>